<evidence type="ECO:0000313" key="1">
    <source>
        <dbReference type="EMBL" id="KAG8005736.1"/>
    </source>
</evidence>
<evidence type="ECO:0000313" key="2">
    <source>
        <dbReference type="Proteomes" id="UP000805704"/>
    </source>
</evidence>
<dbReference type="Proteomes" id="UP000805704">
    <property type="component" value="Chromosome 22"/>
</dbReference>
<dbReference type="EMBL" id="CM024810">
    <property type="protein sequence ID" value="KAG8005736.1"/>
    <property type="molecule type" value="Genomic_DNA"/>
</dbReference>
<organism evidence="1 2">
    <name type="scientific">Nibea albiflora</name>
    <name type="common">Yellow drum</name>
    <name type="synonym">Corvina albiflora</name>
    <dbReference type="NCBI Taxonomy" id="240163"/>
    <lineage>
        <taxon>Eukaryota</taxon>
        <taxon>Metazoa</taxon>
        <taxon>Chordata</taxon>
        <taxon>Craniata</taxon>
        <taxon>Vertebrata</taxon>
        <taxon>Euteleostomi</taxon>
        <taxon>Actinopterygii</taxon>
        <taxon>Neopterygii</taxon>
        <taxon>Teleostei</taxon>
        <taxon>Neoteleostei</taxon>
        <taxon>Acanthomorphata</taxon>
        <taxon>Eupercaria</taxon>
        <taxon>Sciaenidae</taxon>
        <taxon>Nibea</taxon>
    </lineage>
</organism>
<protein>
    <submittedName>
        <fullName evidence="1">EF-hand calcium-binding domain-containing protein 6</fullName>
    </submittedName>
</protein>
<reference evidence="1" key="1">
    <citation type="submission" date="2020-04" db="EMBL/GenBank/DDBJ databases">
        <title>A chromosome-scale assembly and high-density genetic map of the yellow drum (Nibea albiflora) genome.</title>
        <authorList>
            <person name="Xu D."/>
            <person name="Zhang W."/>
            <person name="Chen R."/>
            <person name="Tan P."/>
            <person name="Wang L."/>
            <person name="Song H."/>
            <person name="Tian L."/>
            <person name="Zhu Q."/>
            <person name="Wang B."/>
        </authorList>
    </citation>
    <scope>NUCLEOTIDE SEQUENCE</scope>
    <source>
        <strain evidence="1">ZJHYS-2018</strain>
    </source>
</reference>
<gene>
    <name evidence="1" type="primary">EFCAB6</name>
    <name evidence="1" type="ORF">GBF38_001707</name>
</gene>
<proteinExistence type="predicted"/>
<sequence>MTLEQVEPLICSRLADIKSAFMAVDPDGTGQVNTEEFRRVLESLLCISQNQLDTVLNELGLCTPSSFFKPTWRAPQNTSMSLSDIQKHLKEKIGGNLRTVIRVFRLFDYNREGHIQQHEFRRILDNYCIHLTDKEFQRLWNHYSPNSTSTISYQQFLEKLGFGDSHNFKIAPVCTKLEVSGRGTTPPVKQRKQRPESVSSSCDAPSVLPHRKLQTLFYDKMCVNSTPVWQALQAFDTTHSGLVKQDVLRAVLSSFIFPMNPHSFQKLTSRYGVRATGPVRWKHFLGHFMSPLKEESDVNLQSDRALEKPPPDEDNLHLENIYPRLKEIFHLLDSEQEKTPDEKQTTECADKVSVASASWRTLSSVLAALKLCDPQQTGHVTQEDLKKVLSLYGMPISDTHFKKLCETSSSRPGSSSELVYYTGFLRNLGVPLTEETCSSHSERPCTSPQSTSQSVRTQRPPSSLQVSADTCNILDVVFRRMRPRLEQRHASLTDRIQAIIHSSDDTLTETDVRKILEDSWVILDDKNFDEFTELLGFRDGRIQRSVFLAKYEGEARRGVVDRHDFKGLYSSLGFLCREEEYQRLLDLISLHPGGNLNYAEFVEVVENNGKRKQGTQTASVLEQLHALLASKARYKWADMSKVLCQFDTDGHGWIHKKSLRGLLFTYALPMRSDEFEQLWLRYDPERQGCVAVCDFLEKLGFHHEGELMPRSQRRNQTAVQQDTDRPVSSDTASLECIKLTLQENYEGPSHLETGRDGTVTVEQLRSLLETYSFPIQREQLVNHLRRLNVSLDENCRLAYMEFLSALDHKAEKKDDPPPASPDAVRQIESLDSLSPGMALARMRELVTTSAPNLQKAFLAFDRSRTGMVKALEFRQVLDSFCARLSDKQYRHMLTKLELDCENCTVNWKDFLNKFQSQSTLTKPSEIAEHLQQIQEAVSGHLYEITKELMGMDPTNSTTVSKEQFRQLCDRHCLRLTNDQFECVWSQMPVSEQKKLQYREFLKRFGALGRTPHTEVGVPTNGVPSPSPEPRETVSAAKSFCSEITVPILQRTKLHSLPPDLPSSLSQSAPQCTSRRSASTGRPETGSLLGSTERRLRGEVQRCWKEIQRNCTEEDPQQEGRISTSSFLQILQSLGICMTHEQLEHLAVKFDIMSNGSVSYHKFLRHFLLNLKPAETKGAFERRELPPPVTPTIQGVLSKDCVEVMLRIYDVVRSSWTSIRRYFLTSDRAHSGIVSVQDFRKVLRYFSVNLSEEEFFHLTSYFDANTTGKIYYNNFLWAFLH</sequence>
<name>A0ACB7EY94_NIBAL</name>
<keyword evidence="2" id="KW-1185">Reference proteome</keyword>
<accession>A0ACB7EY94</accession>
<comment type="caution">
    <text evidence="1">The sequence shown here is derived from an EMBL/GenBank/DDBJ whole genome shotgun (WGS) entry which is preliminary data.</text>
</comment>